<name>U1N3R5_9EURY</name>
<evidence type="ECO:0000313" key="1">
    <source>
        <dbReference type="EMBL" id="ERG91190.1"/>
    </source>
</evidence>
<evidence type="ECO:0000313" key="2">
    <source>
        <dbReference type="Proteomes" id="UP000030649"/>
    </source>
</evidence>
<dbReference type="Proteomes" id="UP000030649">
    <property type="component" value="Unassembled WGS sequence"/>
</dbReference>
<organism evidence="1 2">
    <name type="scientific">Haloquadratum walsbyi J07HQW1</name>
    <dbReference type="NCBI Taxonomy" id="1238424"/>
    <lineage>
        <taxon>Archaea</taxon>
        <taxon>Methanobacteriati</taxon>
        <taxon>Methanobacteriota</taxon>
        <taxon>Stenosarchaea group</taxon>
        <taxon>Halobacteria</taxon>
        <taxon>Halobacteriales</taxon>
        <taxon>Haloferacaceae</taxon>
        <taxon>Haloquadratum</taxon>
    </lineage>
</organism>
<reference evidence="1 2" key="1">
    <citation type="journal article" date="2013" name="PLoS ONE">
        <title>Assembly-driven community genomics of a hypersaline microbial ecosystem.</title>
        <authorList>
            <person name="Podell S."/>
            <person name="Ugalde J.A."/>
            <person name="Narasingarao P."/>
            <person name="Banfield J.F."/>
            <person name="Heidelberg K.B."/>
            <person name="Allen E.E."/>
        </authorList>
    </citation>
    <scope>NUCLEOTIDE SEQUENCE [LARGE SCALE GENOMIC DNA]</scope>
    <source>
        <strain evidence="2">J07HQW1</strain>
    </source>
</reference>
<accession>U1N3R5</accession>
<dbReference type="EMBL" id="KE356560">
    <property type="protein sequence ID" value="ERG91190.1"/>
    <property type="molecule type" value="Genomic_DNA"/>
</dbReference>
<dbReference type="HOGENOM" id="CLU_2313732_0_0_2"/>
<sequence>MGESGHRILYRTVAIINDHAVIDGLQLVYVAAFDDLLQVGTQLCFVISAPPPQHVHVVRLRALRFQHERRHKFRDERLAVFETRGVQDQTCVSFSMVVP</sequence>
<proteinExistence type="predicted"/>
<gene>
    <name evidence="1" type="ORF">J07HQW1_01222</name>
</gene>
<dbReference type="AlphaFoldDB" id="U1N3R5"/>
<protein>
    <submittedName>
        <fullName evidence="1">Uncharacterized protein</fullName>
    </submittedName>
</protein>